<feature type="domain" description="Potassium channel" evidence="13">
    <location>
        <begin position="452"/>
        <end position="508"/>
    </location>
</feature>
<dbReference type="OrthoDB" id="273257at2759"/>
<dbReference type="InterPro" id="IPR013518">
    <property type="entry name" value="K_chnl_inward-rec_Kir_cyto"/>
</dbReference>
<dbReference type="GO" id="GO:0005242">
    <property type="term" value="F:inward rectifier potassium channel activity"/>
    <property type="evidence" value="ECO:0007669"/>
    <property type="project" value="InterPro"/>
</dbReference>
<comment type="similarity">
    <text evidence="11">Belongs to the inward rectifier-type potassium channel (TC 1.A.2.1) family.</text>
</comment>
<dbReference type="Gene3D" id="1.10.287.70">
    <property type="match status" value="2"/>
</dbReference>
<evidence type="ECO:0000256" key="10">
    <source>
        <dbReference type="ARBA" id="ARBA00023303"/>
    </source>
</evidence>
<evidence type="ECO:0000259" key="13">
    <source>
        <dbReference type="Pfam" id="PF07885"/>
    </source>
</evidence>
<evidence type="ECO:0000256" key="2">
    <source>
        <dbReference type="ARBA" id="ARBA00022448"/>
    </source>
</evidence>
<keyword evidence="3 11" id="KW-0633">Potassium transport</keyword>
<evidence type="ECO:0000256" key="6">
    <source>
        <dbReference type="ARBA" id="ARBA00022958"/>
    </source>
</evidence>
<name>W4FDV5_APHAT</name>
<feature type="transmembrane region" description="Helical" evidence="12">
    <location>
        <begin position="460"/>
        <end position="477"/>
    </location>
</feature>
<evidence type="ECO:0000256" key="1">
    <source>
        <dbReference type="ARBA" id="ARBA00004141"/>
    </source>
</evidence>
<feature type="domain" description="Inward rectifier potassium channel C-terminal" evidence="14">
    <location>
        <begin position="155"/>
        <end position="303"/>
    </location>
</feature>
<proteinExistence type="inferred from homology"/>
<dbReference type="Pfam" id="PF07885">
    <property type="entry name" value="Ion_trans_2"/>
    <property type="match status" value="1"/>
</dbReference>
<keyword evidence="9 12" id="KW-0472">Membrane</keyword>
<keyword evidence="7 12" id="KW-1133">Transmembrane helix</keyword>
<evidence type="ECO:0000256" key="3">
    <source>
        <dbReference type="ARBA" id="ARBA00022538"/>
    </source>
</evidence>
<evidence type="ECO:0008006" key="16">
    <source>
        <dbReference type="Google" id="ProtNLM"/>
    </source>
</evidence>
<evidence type="ECO:0000256" key="7">
    <source>
        <dbReference type="ARBA" id="ARBA00022989"/>
    </source>
</evidence>
<keyword evidence="2 11" id="KW-0813">Transport</keyword>
<evidence type="ECO:0000259" key="14">
    <source>
        <dbReference type="Pfam" id="PF17655"/>
    </source>
</evidence>
<comment type="subcellular location">
    <subcellularLocation>
        <location evidence="1 11">Membrane</location>
        <topology evidence="1 11">Multi-pass membrane protein</topology>
    </subcellularLocation>
</comment>
<evidence type="ECO:0000256" key="5">
    <source>
        <dbReference type="ARBA" id="ARBA00022882"/>
    </source>
</evidence>
<dbReference type="SUPFAM" id="SSF81296">
    <property type="entry name" value="E set domains"/>
    <property type="match status" value="2"/>
</dbReference>
<dbReference type="InterPro" id="IPR014756">
    <property type="entry name" value="Ig_E-set"/>
</dbReference>
<evidence type="ECO:0000256" key="9">
    <source>
        <dbReference type="ARBA" id="ARBA00023136"/>
    </source>
</evidence>
<dbReference type="GO" id="GO:0034765">
    <property type="term" value="P:regulation of monoatomic ion transmembrane transport"/>
    <property type="evidence" value="ECO:0007669"/>
    <property type="project" value="TreeGrafter"/>
</dbReference>
<dbReference type="GO" id="GO:1990573">
    <property type="term" value="P:potassium ion import across plasma membrane"/>
    <property type="evidence" value="ECO:0007669"/>
    <property type="project" value="TreeGrafter"/>
</dbReference>
<dbReference type="PANTHER" id="PTHR11767:SF102">
    <property type="entry name" value="INWARDLY RECTIFYING POTASSIUM CHANNEL 1, ISOFORM F"/>
    <property type="match status" value="1"/>
</dbReference>
<evidence type="ECO:0000313" key="15">
    <source>
        <dbReference type="EMBL" id="ETV65650.1"/>
    </source>
</evidence>
<evidence type="ECO:0000256" key="11">
    <source>
        <dbReference type="RuleBase" id="RU003822"/>
    </source>
</evidence>
<dbReference type="GeneID" id="20819694"/>
<accession>W4FDV5</accession>
<dbReference type="InterPro" id="IPR041647">
    <property type="entry name" value="IRK_C"/>
</dbReference>
<feature type="transmembrane region" description="Helical" evidence="12">
    <location>
        <begin position="65"/>
        <end position="87"/>
    </location>
</feature>
<keyword evidence="4 11" id="KW-0812">Transmembrane</keyword>
<keyword evidence="10 11" id="KW-0407">Ion channel</keyword>
<dbReference type="Gene3D" id="2.60.40.1400">
    <property type="entry name" value="G protein-activated inward rectifier potassium channel 1"/>
    <property type="match status" value="2"/>
</dbReference>
<dbReference type="SUPFAM" id="SSF81324">
    <property type="entry name" value="Voltage-gated potassium channels"/>
    <property type="match status" value="2"/>
</dbReference>
<feature type="transmembrane region" description="Helical" evidence="12">
    <location>
        <begin position="489"/>
        <end position="510"/>
    </location>
</feature>
<dbReference type="InterPro" id="IPR016449">
    <property type="entry name" value="K_chnl_inward-rec_Kir"/>
</dbReference>
<dbReference type="InterPro" id="IPR013099">
    <property type="entry name" value="K_chnl_dom"/>
</dbReference>
<feature type="transmembrane region" description="Helical" evidence="12">
    <location>
        <begin position="417"/>
        <end position="439"/>
    </location>
</feature>
<keyword evidence="6 11" id="KW-0630">Potassium</keyword>
<gene>
    <name evidence="15" type="ORF">H257_17698</name>
</gene>
<evidence type="ECO:0000256" key="8">
    <source>
        <dbReference type="ARBA" id="ARBA00023065"/>
    </source>
</evidence>
<dbReference type="RefSeq" id="XP_009844889.1">
    <property type="nucleotide sequence ID" value="XM_009846587.1"/>
</dbReference>
<keyword evidence="8 11" id="KW-0406">Ion transport</keyword>
<reference evidence="15" key="1">
    <citation type="submission" date="2013-12" db="EMBL/GenBank/DDBJ databases">
        <title>The Genome Sequence of Aphanomyces astaci APO3.</title>
        <authorList>
            <consortium name="The Broad Institute Genomics Platform"/>
            <person name="Russ C."/>
            <person name="Tyler B."/>
            <person name="van West P."/>
            <person name="Dieguez-Uribeondo J."/>
            <person name="Young S.K."/>
            <person name="Zeng Q."/>
            <person name="Gargeya S."/>
            <person name="Fitzgerald M."/>
            <person name="Abouelleil A."/>
            <person name="Alvarado L."/>
            <person name="Chapman S.B."/>
            <person name="Gainer-Dewar J."/>
            <person name="Goldberg J."/>
            <person name="Griggs A."/>
            <person name="Gujja S."/>
            <person name="Hansen M."/>
            <person name="Howarth C."/>
            <person name="Imamovic A."/>
            <person name="Ireland A."/>
            <person name="Larimer J."/>
            <person name="McCowan C."/>
            <person name="Murphy C."/>
            <person name="Pearson M."/>
            <person name="Poon T.W."/>
            <person name="Priest M."/>
            <person name="Roberts A."/>
            <person name="Saif S."/>
            <person name="Shea T."/>
            <person name="Sykes S."/>
            <person name="Wortman J."/>
            <person name="Nusbaum C."/>
            <person name="Birren B."/>
        </authorList>
    </citation>
    <scope>NUCLEOTIDE SEQUENCE [LARGE SCALE GENOMIC DNA]</scope>
    <source>
        <strain evidence="15">APO3</strain>
    </source>
</reference>
<evidence type="ECO:0000256" key="12">
    <source>
        <dbReference type="SAM" id="Phobius"/>
    </source>
</evidence>
<organism evidence="15">
    <name type="scientific">Aphanomyces astaci</name>
    <name type="common">Crayfish plague agent</name>
    <dbReference type="NCBI Taxonomy" id="112090"/>
    <lineage>
        <taxon>Eukaryota</taxon>
        <taxon>Sar</taxon>
        <taxon>Stramenopiles</taxon>
        <taxon>Oomycota</taxon>
        <taxon>Saprolegniomycetes</taxon>
        <taxon>Saprolegniales</taxon>
        <taxon>Verrucalvaceae</taxon>
        <taxon>Aphanomyces</taxon>
    </lineage>
</organism>
<dbReference type="AlphaFoldDB" id="W4FDV5"/>
<evidence type="ECO:0000256" key="4">
    <source>
        <dbReference type="ARBA" id="ARBA00022692"/>
    </source>
</evidence>
<dbReference type="Pfam" id="PF17655">
    <property type="entry name" value="IRK_C"/>
    <property type="match status" value="1"/>
</dbReference>
<dbReference type="GO" id="GO:0034702">
    <property type="term" value="C:monoatomic ion channel complex"/>
    <property type="evidence" value="ECO:0007669"/>
    <property type="project" value="UniProtKB-KW"/>
</dbReference>
<keyword evidence="5 11" id="KW-0851">Voltage-gated channel</keyword>
<dbReference type="VEuPathDB" id="FungiDB:H257_17698"/>
<dbReference type="GO" id="GO:0005886">
    <property type="term" value="C:plasma membrane"/>
    <property type="evidence" value="ECO:0007669"/>
    <property type="project" value="TreeGrafter"/>
</dbReference>
<sequence>MGDSAWRNVWHGIAVAPASRAIFPGSSSQTSSAQQPFFNMRSGVRPRALYKDLAYFLINLSWPRLALALAISYFGVIFLFALAFYFVCQECNDLFDGYNLSYQAFSTIGFGIVYSRDRCGNYVTILESYMSMVLLPTFAGIIFSKFSLPKVQVAFSNVCCIQPNYSGNHAALVVRVANASSSSHLNLDVIMDASFSMELFSVHGTLLRRHKLPLKQADFIFFRLALELVHVIDAASPLYATPFSPDCMLLVTFTGVDSNRHATIVNQVSYTHDCIAHGAKFVAMLSHEVNHVEMDFDRLSDVALSETSVLWNAMGHRRLLSPDQGIHHEGMTWEYAASTSTESPSQPFVEPTMAGLLLKHSSARQSNVLSDDDGSSYVHMTDAAAAFASLHLVHPLNVPFRFQYLYYHILHATWKSIFAGIFVLTGAVTITFACLHWLHFPRGLFITDDMLPPRNSAFELCFYLSVHTFSTIGYGTIAPAPGDNYHNALVAVEAMLGLTVATILTGIFWSKFALPQAHVRFSPKMAVSTYHAHRCLVFRAVNTRNVGDIQLCQFKLGAFFTDRRGARRMHDLPLVQPTWPSINMPVTLIHVLDASSPLYKHDDDALSATSLLGLFSGFDSTFCETVYSRHIYTTYEFGKPMVDDAVMLTPDGVSWGDRDMM</sequence>
<protein>
    <recommendedName>
        <fullName evidence="16">Inward rectifier potassium channel C-terminal domain-containing protein</fullName>
    </recommendedName>
</protein>
<dbReference type="PANTHER" id="PTHR11767">
    <property type="entry name" value="INWARD RECTIFIER POTASSIUM CHANNEL"/>
    <property type="match status" value="1"/>
</dbReference>
<dbReference type="STRING" id="112090.W4FDV5"/>
<dbReference type="EMBL" id="KI913228">
    <property type="protein sequence ID" value="ETV65650.1"/>
    <property type="molecule type" value="Genomic_DNA"/>
</dbReference>